<dbReference type="EMBL" id="DF977471">
    <property type="protein sequence ID" value="GAP87515.2"/>
    <property type="molecule type" value="Genomic_DNA"/>
</dbReference>
<keyword evidence="3" id="KW-1185">Reference proteome</keyword>
<dbReference type="InterPro" id="IPR054539">
    <property type="entry name" value="Beta-prop_PDH"/>
</dbReference>
<reference evidence="2" key="1">
    <citation type="submission" date="2016-03" db="EMBL/GenBank/DDBJ databases">
        <title>Draft genome sequence of Rosellinia necatrix.</title>
        <authorList>
            <person name="Kanematsu S."/>
        </authorList>
    </citation>
    <scope>NUCLEOTIDE SEQUENCE [LARGE SCALE GENOMIC DNA]</scope>
    <source>
        <strain evidence="2">W97</strain>
    </source>
</reference>
<dbReference type="Pfam" id="PF22807">
    <property type="entry name" value="TrAA12"/>
    <property type="match status" value="1"/>
</dbReference>
<name>A0A1W2THB6_ROSNE</name>
<evidence type="ECO:0000259" key="1">
    <source>
        <dbReference type="Pfam" id="PF22807"/>
    </source>
</evidence>
<gene>
    <name evidence="2" type="ORF">SAMD00023353_2600340</name>
</gene>
<dbReference type="AlphaFoldDB" id="A0A1W2THB6"/>
<evidence type="ECO:0000313" key="2">
    <source>
        <dbReference type="EMBL" id="GAP87515.2"/>
    </source>
</evidence>
<accession>A0A1W2THB6</accession>
<organism evidence="2">
    <name type="scientific">Rosellinia necatrix</name>
    <name type="common">White root-rot fungus</name>
    <dbReference type="NCBI Taxonomy" id="77044"/>
    <lineage>
        <taxon>Eukaryota</taxon>
        <taxon>Fungi</taxon>
        <taxon>Dikarya</taxon>
        <taxon>Ascomycota</taxon>
        <taxon>Pezizomycotina</taxon>
        <taxon>Sordariomycetes</taxon>
        <taxon>Xylariomycetidae</taxon>
        <taxon>Xylariales</taxon>
        <taxon>Xylariaceae</taxon>
        <taxon>Rosellinia</taxon>
    </lineage>
</organism>
<sequence>MGVSVHTYGPDGCLNSTATIIQNPRPNHGLSLTPAGKTLYASSATQVQA</sequence>
<proteinExistence type="predicted"/>
<dbReference type="STRING" id="77044.A0A1W2THB6"/>
<feature type="domain" description="Pyrroloquinoline quinone-dependent pyranose dehydrogenase beta-propeller" evidence="1">
    <location>
        <begin position="2"/>
        <end position="48"/>
    </location>
</feature>
<evidence type="ECO:0000313" key="3">
    <source>
        <dbReference type="Proteomes" id="UP000054516"/>
    </source>
</evidence>
<dbReference type="Proteomes" id="UP000054516">
    <property type="component" value="Unassembled WGS sequence"/>
</dbReference>
<protein>
    <submittedName>
        <fullName evidence="2">Putative cellobiose dehydrogenase</fullName>
    </submittedName>
</protein>